<reference evidence="7" key="1">
    <citation type="submission" date="2023-06" db="EMBL/GenBank/DDBJ databases">
        <title>Sysu t00039.</title>
        <authorList>
            <person name="Gao L."/>
            <person name="Fang B.-Z."/>
            <person name="Li W.-J."/>
        </authorList>
    </citation>
    <scope>NUCLEOTIDE SEQUENCE</scope>
    <source>
        <strain evidence="7">SYSU T00039</strain>
    </source>
</reference>
<dbReference type="SUPFAM" id="SSF102705">
    <property type="entry name" value="NIF3 (NGG1p interacting factor 3)-like"/>
    <property type="match status" value="1"/>
</dbReference>
<dbReference type="FunFam" id="3.40.1390.30:FF:000001">
    <property type="entry name" value="GTP cyclohydrolase 1 type 2"/>
    <property type="match status" value="1"/>
</dbReference>
<gene>
    <name evidence="6" type="ORF">QQ002_01975</name>
    <name evidence="7" type="ORF">QQX10_02115</name>
</gene>
<proteinExistence type="inferred from homology"/>
<dbReference type="EMBL" id="JAUHQB010000001">
    <property type="protein sequence ID" value="MDN4482305.1"/>
    <property type="molecule type" value="Genomic_DNA"/>
</dbReference>
<feature type="binding site" evidence="5">
    <location>
        <position position="66"/>
    </location>
    <ligand>
        <name>a divalent metal cation</name>
        <dbReference type="ChEBI" id="CHEBI:60240"/>
        <label>1</label>
    </ligand>
</feature>
<protein>
    <recommendedName>
        <fullName evidence="3">GTP cyclohydrolase 1 type 2 homolog</fullName>
    </recommendedName>
</protein>
<evidence type="ECO:0000313" key="9">
    <source>
        <dbReference type="Proteomes" id="UP001172756"/>
    </source>
</evidence>
<keyword evidence="8" id="KW-1185">Reference proteome</keyword>
<feature type="binding site" evidence="5">
    <location>
        <position position="104"/>
    </location>
    <ligand>
        <name>a divalent metal cation</name>
        <dbReference type="ChEBI" id="CHEBI:60240"/>
        <label>1</label>
    </ligand>
</feature>
<dbReference type="Gene3D" id="3.40.1390.30">
    <property type="entry name" value="NIF3 (NGG1p interacting factor 3)-like"/>
    <property type="match status" value="2"/>
</dbReference>
<dbReference type="Proteomes" id="UP001172756">
    <property type="component" value="Unassembled WGS sequence"/>
</dbReference>
<organism evidence="7 8">
    <name type="scientific">Demequina lignilytica</name>
    <dbReference type="NCBI Taxonomy" id="3051663"/>
    <lineage>
        <taxon>Bacteria</taxon>
        <taxon>Bacillati</taxon>
        <taxon>Actinomycetota</taxon>
        <taxon>Actinomycetes</taxon>
        <taxon>Micrococcales</taxon>
        <taxon>Demequinaceae</taxon>
        <taxon>Demequina</taxon>
    </lineage>
</organism>
<dbReference type="InterPro" id="IPR002678">
    <property type="entry name" value="DUF34/NIF3"/>
</dbReference>
<comment type="caution">
    <text evidence="7">The sequence shown here is derived from an EMBL/GenBank/DDBJ whole genome shotgun (WGS) entry which is preliminary data.</text>
</comment>
<evidence type="ECO:0000313" key="7">
    <source>
        <dbReference type="EMBL" id="MDN4486956.1"/>
    </source>
</evidence>
<dbReference type="EMBL" id="JAUHPX010000001">
    <property type="protein sequence ID" value="MDN4486956.1"/>
    <property type="molecule type" value="Genomic_DNA"/>
</dbReference>
<feature type="binding site" evidence="5">
    <location>
        <position position="233"/>
    </location>
    <ligand>
        <name>a divalent metal cation</name>
        <dbReference type="ChEBI" id="CHEBI:60240"/>
        <label>1</label>
    </ligand>
</feature>
<feature type="binding site" evidence="5">
    <location>
        <position position="65"/>
    </location>
    <ligand>
        <name>a divalent metal cation</name>
        <dbReference type="ChEBI" id="CHEBI:60240"/>
        <label>1</label>
    </ligand>
</feature>
<dbReference type="RefSeq" id="WP_301120465.1">
    <property type="nucleotide sequence ID" value="NZ_JAUHPX010000001.1"/>
</dbReference>
<comment type="similarity">
    <text evidence="1">Belongs to the GTP cyclohydrolase I type 2/NIF3 family.</text>
</comment>
<dbReference type="GO" id="GO:0046872">
    <property type="term" value="F:metal ion binding"/>
    <property type="evidence" value="ECO:0007669"/>
    <property type="project" value="UniProtKB-KW"/>
</dbReference>
<feature type="binding site" evidence="5">
    <location>
        <position position="237"/>
    </location>
    <ligand>
        <name>a divalent metal cation</name>
        <dbReference type="ChEBI" id="CHEBI:60240"/>
        <label>1</label>
    </ligand>
</feature>
<name>A0AAW7M7Z4_9MICO</name>
<evidence type="ECO:0000256" key="3">
    <source>
        <dbReference type="ARBA" id="ARBA00022112"/>
    </source>
</evidence>
<dbReference type="GO" id="GO:0005737">
    <property type="term" value="C:cytoplasm"/>
    <property type="evidence" value="ECO:0007669"/>
    <property type="project" value="TreeGrafter"/>
</dbReference>
<reference evidence="6 9" key="2">
    <citation type="submission" date="2023-06" db="EMBL/GenBank/DDBJ databases">
        <title>SYSU T0a273.</title>
        <authorList>
            <person name="Gao L."/>
            <person name="Fang B.-Z."/>
            <person name="Li W.-J."/>
        </authorList>
    </citation>
    <scope>NUCLEOTIDE SEQUENCE [LARGE SCALE GENOMIC DNA]</scope>
    <source>
        <strain evidence="6 9">SYSU T0a273</strain>
    </source>
</reference>
<dbReference type="PANTHER" id="PTHR13799:SF14">
    <property type="entry name" value="GTP CYCLOHYDROLASE 1 TYPE 2 HOMOLOG"/>
    <property type="match status" value="1"/>
</dbReference>
<evidence type="ECO:0000313" key="8">
    <source>
        <dbReference type="Proteomes" id="UP001172737"/>
    </source>
</evidence>
<evidence type="ECO:0000256" key="1">
    <source>
        <dbReference type="ARBA" id="ARBA00006964"/>
    </source>
</evidence>
<evidence type="ECO:0000256" key="2">
    <source>
        <dbReference type="ARBA" id="ARBA00011643"/>
    </source>
</evidence>
<evidence type="ECO:0000313" key="6">
    <source>
        <dbReference type="EMBL" id="MDN4482305.1"/>
    </source>
</evidence>
<evidence type="ECO:0000256" key="5">
    <source>
        <dbReference type="PIRSR" id="PIRSR602678-1"/>
    </source>
</evidence>
<evidence type="ECO:0000256" key="4">
    <source>
        <dbReference type="ARBA" id="ARBA00022723"/>
    </source>
</evidence>
<dbReference type="PANTHER" id="PTHR13799">
    <property type="entry name" value="NGG1 INTERACTING FACTOR 3"/>
    <property type="match status" value="1"/>
</dbReference>
<dbReference type="Pfam" id="PF01784">
    <property type="entry name" value="DUF34_NIF3"/>
    <property type="match status" value="1"/>
</dbReference>
<dbReference type="InterPro" id="IPR036069">
    <property type="entry name" value="DUF34/NIF3_sf"/>
</dbReference>
<keyword evidence="4 5" id="KW-0479">Metal-binding</keyword>
<sequence>MTSVADVLDALDSRFPPDLAEDWDVNGLTVGRPEAEVTRALFAVDPTLAVVEEAIEAGCDLIVTHHPLLLRGVTTVNAGTPKGAVIQTLIENGVALINAHTNADHAGTGVAEALAEVLGVDGALPLVPLKDDAEQGTGRIGRLDAPITLLEFAQRAAAVLPATAHGVRVAGELDASVQTIAVVGGAGDSFLGAAAAAGADVYLTSDLRHHPASDAREAALLAGGRPFLVDVAHYASEWTWLAAAAEYLGDATGLDTIVSTLITDPWTARF</sequence>
<dbReference type="NCBIfam" id="TIGR00486">
    <property type="entry name" value="YbgI_SA1388"/>
    <property type="match status" value="1"/>
</dbReference>
<dbReference type="Proteomes" id="UP001172737">
    <property type="component" value="Unassembled WGS sequence"/>
</dbReference>
<accession>A0AAW7M7Z4</accession>
<dbReference type="AlphaFoldDB" id="A0AAW7M7Z4"/>
<comment type="subunit">
    <text evidence="2">Homohexamer.</text>
</comment>